<dbReference type="AlphaFoldDB" id="A0A8J8Q4L8"/>
<name>A0A8J8Q4L8_9EURY</name>
<gene>
    <name evidence="5" type="ORF">CV102_10860</name>
</gene>
<evidence type="ECO:0000256" key="3">
    <source>
        <dbReference type="SAM" id="MobiDB-lite"/>
    </source>
</evidence>
<dbReference type="EMBL" id="PHNJ01000005">
    <property type="protein sequence ID" value="TYL38308.1"/>
    <property type="molecule type" value="Genomic_DNA"/>
</dbReference>
<keyword evidence="2" id="KW-0186">Copper</keyword>
<dbReference type="Pfam" id="PF00127">
    <property type="entry name" value="Copper-bind"/>
    <property type="match status" value="1"/>
</dbReference>
<dbReference type="Gene3D" id="2.60.40.420">
    <property type="entry name" value="Cupredoxins - blue copper proteins"/>
    <property type="match status" value="1"/>
</dbReference>
<dbReference type="GO" id="GO:0005507">
    <property type="term" value="F:copper ion binding"/>
    <property type="evidence" value="ECO:0007669"/>
    <property type="project" value="InterPro"/>
</dbReference>
<accession>A0A8J8Q4L8</accession>
<dbReference type="SUPFAM" id="SSF49503">
    <property type="entry name" value="Cupredoxins"/>
    <property type="match status" value="1"/>
</dbReference>
<evidence type="ECO:0000256" key="2">
    <source>
        <dbReference type="ARBA" id="ARBA00023008"/>
    </source>
</evidence>
<keyword evidence="6" id="KW-1185">Reference proteome</keyword>
<dbReference type="GO" id="GO:0009055">
    <property type="term" value="F:electron transfer activity"/>
    <property type="evidence" value="ECO:0007669"/>
    <property type="project" value="InterPro"/>
</dbReference>
<reference evidence="5" key="1">
    <citation type="submission" date="2017-11" db="EMBL/GenBank/DDBJ databases">
        <authorList>
            <person name="Kajale S.C."/>
            <person name="Sharma A."/>
        </authorList>
    </citation>
    <scope>NUCLEOTIDE SEQUENCE</scope>
    <source>
        <strain evidence="5">LS1_42</strain>
    </source>
</reference>
<proteinExistence type="predicted"/>
<feature type="compositionally biased region" description="Acidic residues" evidence="3">
    <location>
        <begin position="35"/>
        <end position="62"/>
    </location>
</feature>
<dbReference type="OrthoDB" id="186995at2157"/>
<sequence>MTQERDGADESVSYRRTFLTAATAGSVALAGCLSGDDDGGTDDEAENDESDGDNGGDDEESSDELHERYGYPSTSMDEEPPVDYDHEIDLLMDYPGEDEDRPPEFYFEPAGLAIEAGDVVKFNFLTPDHAVAAFHEGFGRTHRVPEGAEPLSSPMMDVDTYWLCSFEESGVYDLYCPPHEFLGMGMRLVVDEASGPATEPAVTEAEGQVRPPEEALAATFNADALEAERILEEGSVSWHDLE</sequence>
<dbReference type="PROSITE" id="PS51257">
    <property type="entry name" value="PROKAR_LIPOPROTEIN"/>
    <property type="match status" value="1"/>
</dbReference>
<keyword evidence="1" id="KW-0479">Metal-binding</keyword>
<evidence type="ECO:0000259" key="4">
    <source>
        <dbReference type="Pfam" id="PF00127"/>
    </source>
</evidence>
<evidence type="ECO:0000256" key="1">
    <source>
        <dbReference type="ARBA" id="ARBA00022723"/>
    </source>
</evidence>
<protein>
    <recommendedName>
        <fullName evidence="4">Blue (type 1) copper domain-containing protein</fullName>
    </recommendedName>
</protein>
<comment type="caution">
    <text evidence="5">The sequence shown here is derived from an EMBL/GenBank/DDBJ whole genome shotgun (WGS) entry which is preliminary data.</text>
</comment>
<feature type="domain" description="Blue (type 1) copper" evidence="4">
    <location>
        <begin position="105"/>
        <end position="190"/>
    </location>
</feature>
<organism evidence="5 6">
    <name type="scientific">Natronococcus pandeyae</name>
    <dbReference type="NCBI Taxonomy" id="2055836"/>
    <lineage>
        <taxon>Archaea</taxon>
        <taxon>Methanobacteriati</taxon>
        <taxon>Methanobacteriota</taxon>
        <taxon>Stenosarchaea group</taxon>
        <taxon>Halobacteria</taxon>
        <taxon>Halobacteriales</taxon>
        <taxon>Natrialbaceae</taxon>
        <taxon>Natronococcus</taxon>
    </lineage>
</organism>
<dbReference type="InterPro" id="IPR000923">
    <property type="entry name" value="BlueCu_1"/>
</dbReference>
<dbReference type="InterPro" id="IPR008972">
    <property type="entry name" value="Cupredoxin"/>
</dbReference>
<evidence type="ECO:0000313" key="5">
    <source>
        <dbReference type="EMBL" id="TYL38308.1"/>
    </source>
</evidence>
<feature type="region of interest" description="Disordered" evidence="3">
    <location>
        <begin position="30"/>
        <end position="82"/>
    </location>
</feature>
<evidence type="ECO:0000313" key="6">
    <source>
        <dbReference type="Proteomes" id="UP000766904"/>
    </source>
</evidence>
<dbReference type="RefSeq" id="WP_148858006.1">
    <property type="nucleotide sequence ID" value="NZ_PHNJ01000005.1"/>
</dbReference>
<dbReference type="Proteomes" id="UP000766904">
    <property type="component" value="Unassembled WGS sequence"/>
</dbReference>